<dbReference type="SUPFAM" id="SSF117396">
    <property type="entry name" value="TM1631-like"/>
    <property type="match status" value="1"/>
</dbReference>
<proteinExistence type="predicted"/>
<dbReference type="AlphaFoldDB" id="A0A6N6MQI0"/>
<keyword evidence="2" id="KW-1185">Reference proteome</keyword>
<gene>
    <name evidence="1" type="ORF">F6X51_14980</name>
</gene>
<evidence type="ECO:0000313" key="1">
    <source>
        <dbReference type="EMBL" id="KAB1072593.1"/>
    </source>
</evidence>
<dbReference type="PANTHER" id="PTHR30348:SF14">
    <property type="entry name" value="BLR8050 PROTEIN"/>
    <property type="match status" value="1"/>
</dbReference>
<comment type="caution">
    <text evidence="1">The sequence shown here is derived from an EMBL/GenBank/DDBJ whole genome shotgun (WGS) entry which is preliminary data.</text>
</comment>
<dbReference type="Pfam" id="PF01904">
    <property type="entry name" value="DUF72"/>
    <property type="match status" value="1"/>
</dbReference>
<reference evidence="1 2" key="1">
    <citation type="submission" date="2019-09" db="EMBL/GenBank/DDBJ databases">
        <title>YIM 132548 draft genome.</title>
        <authorList>
            <person name="Jiang L."/>
        </authorList>
    </citation>
    <scope>NUCLEOTIDE SEQUENCE [LARGE SCALE GENOMIC DNA]</scope>
    <source>
        <strain evidence="1 2">YIM 132548</strain>
    </source>
</reference>
<organism evidence="1 2">
    <name type="scientific">Methylobacterium planeticum</name>
    <dbReference type="NCBI Taxonomy" id="2615211"/>
    <lineage>
        <taxon>Bacteria</taxon>
        <taxon>Pseudomonadati</taxon>
        <taxon>Pseudomonadota</taxon>
        <taxon>Alphaproteobacteria</taxon>
        <taxon>Hyphomicrobiales</taxon>
        <taxon>Methylobacteriaceae</taxon>
        <taxon>Methylobacterium</taxon>
    </lineage>
</organism>
<accession>A0A6N6MQI0</accession>
<evidence type="ECO:0000313" key="2">
    <source>
        <dbReference type="Proteomes" id="UP000441523"/>
    </source>
</evidence>
<dbReference type="Gene3D" id="3.20.20.410">
    <property type="entry name" value="Protein of unknown function UPF0759"/>
    <property type="match status" value="1"/>
</dbReference>
<dbReference type="InterPro" id="IPR002763">
    <property type="entry name" value="DUF72"/>
</dbReference>
<dbReference type="RefSeq" id="WP_150964483.1">
    <property type="nucleotide sequence ID" value="NZ_VZZJ01000012.1"/>
</dbReference>
<dbReference type="PANTHER" id="PTHR30348">
    <property type="entry name" value="UNCHARACTERIZED PROTEIN YECE"/>
    <property type="match status" value="1"/>
</dbReference>
<name>A0A6N6MQI0_9HYPH</name>
<dbReference type="Proteomes" id="UP000441523">
    <property type="component" value="Unassembled WGS sequence"/>
</dbReference>
<dbReference type="InterPro" id="IPR036520">
    <property type="entry name" value="UPF0759_sf"/>
</dbReference>
<protein>
    <submittedName>
        <fullName evidence="1">DUF72 domain-containing protein</fullName>
    </submittedName>
</protein>
<sequence>MIAVGTAGWSVPKRYASEFPSGGSHLERYAGCFNAVEINTSFHRPHRVATYERWATSVPDGFRFAVKIPRTITHDRRLVDIDDLLARFLDEVAGLGSKLGPLLLQLPPSLAFEPDRCGGFLTRLRGAFAGALVCEPRHPSWFAPAVDLRLRALRIGRVASDPPPVPGADEPGGWTGLACYRLHGSPDVYYSAYSQTQLRKRAEQLLVRTHEARDVWCIFDNTAALHATGDALTTLEALEGKGPHPGGPSGKAG</sequence>
<dbReference type="EMBL" id="VZZJ01000012">
    <property type="protein sequence ID" value="KAB1072593.1"/>
    <property type="molecule type" value="Genomic_DNA"/>
</dbReference>